<protein>
    <recommendedName>
        <fullName evidence="1">WRKY19-like zinc finger domain-containing protein</fullName>
    </recommendedName>
</protein>
<evidence type="ECO:0000259" key="1">
    <source>
        <dbReference type="Pfam" id="PF24906"/>
    </source>
</evidence>
<dbReference type="Proteomes" id="UP001153148">
    <property type="component" value="Unassembled WGS sequence"/>
</dbReference>
<evidence type="ECO:0000313" key="3">
    <source>
        <dbReference type="Proteomes" id="UP001153148"/>
    </source>
</evidence>
<dbReference type="PANTHER" id="PTHR31827">
    <property type="entry name" value="EMB|CAB89363.1"/>
    <property type="match status" value="1"/>
</dbReference>
<reference evidence="2" key="1">
    <citation type="submission" date="2021-03" db="EMBL/GenBank/DDBJ databases">
        <authorList>
            <person name="Tran Van P."/>
        </authorList>
    </citation>
    <scope>NUCLEOTIDE SEQUENCE</scope>
</reference>
<sequence length="224" mass="25269">SEIDLPIKSEKGLEEEWNYYQQAECLPVPFLPIKGELPKHQENLILSIPLEQYVISQKKSNGVICDSVQTKNKRVNFPKYTKDVEGCSKPALKEDKCINLEGIAFIRLYKHAQKECNCIKHGGTQFIRTCKEEGCAKYPQKGGKCIKHGGTQIKKSCKEEGCTKLVQKGGRCWKHGETKSIKLCNEEECVKRAQKGDKCIKHGGTQAMKPCKEEGCTKTSFKGW</sequence>
<proteinExistence type="predicted"/>
<feature type="non-terminal residue" evidence="2">
    <location>
        <position position="1"/>
    </location>
</feature>
<evidence type="ECO:0000313" key="2">
    <source>
        <dbReference type="EMBL" id="CAG2056290.1"/>
    </source>
</evidence>
<dbReference type="Pfam" id="PF24906">
    <property type="entry name" value="Zf_WRKY19"/>
    <property type="match status" value="1"/>
</dbReference>
<organism evidence="2 3">
    <name type="scientific">Timema podura</name>
    <name type="common">Walking stick</name>
    <dbReference type="NCBI Taxonomy" id="61482"/>
    <lineage>
        <taxon>Eukaryota</taxon>
        <taxon>Metazoa</taxon>
        <taxon>Ecdysozoa</taxon>
        <taxon>Arthropoda</taxon>
        <taxon>Hexapoda</taxon>
        <taxon>Insecta</taxon>
        <taxon>Pterygota</taxon>
        <taxon>Neoptera</taxon>
        <taxon>Polyneoptera</taxon>
        <taxon>Phasmatodea</taxon>
        <taxon>Timematodea</taxon>
        <taxon>Timematoidea</taxon>
        <taxon>Timematidae</taxon>
        <taxon>Timema</taxon>
    </lineage>
</organism>
<dbReference type="PANTHER" id="PTHR31827:SF1">
    <property type="entry name" value="EMB|CAB89363.1"/>
    <property type="match status" value="1"/>
</dbReference>
<feature type="domain" description="WRKY19-like zinc finger" evidence="1">
    <location>
        <begin position="155"/>
        <end position="176"/>
    </location>
</feature>
<gene>
    <name evidence="2" type="ORF">TPAB3V08_LOCUS3283</name>
</gene>
<name>A0ABN7NKL9_TIMPD</name>
<accession>A0ABN7NKL9</accession>
<dbReference type="EMBL" id="CAJPIN010003629">
    <property type="protein sequence ID" value="CAG2056290.1"/>
    <property type="molecule type" value="Genomic_DNA"/>
</dbReference>
<keyword evidence="3" id="KW-1185">Reference proteome</keyword>
<dbReference type="InterPro" id="IPR056866">
    <property type="entry name" value="Znf_WRKY19"/>
</dbReference>
<comment type="caution">
    <text evidence="2">The sequence shown here is derived from an EMBL/GenBank/DDBJ whole genome shotgun (WGS) entry which is preliminary data.</text>
</comment>